<feature type="transmembrane region" description="Helical" evidence="1">
    <location>
        <begin position="69"/>
        <end position="89"/>
    </location>
</feature>
<feature type="transmembrane region" description="Helical" evidence="1">
    <location>
        <begin position="172"/>
        <end position="190"/>
    </location>
</feature>
<gene>
    <name evidence="2" type="ORF">JF537_04965</name>
</gene>
<feature type="transmembrane region" description="Helical" evidence="1">
    <location>
        <begin position="32"/>
        <end position="57"/>
    </location>
</feature>
<reference evidence="2" key="1">
    <citation type="submission" date="2020-12" db="EMBL/GenBank/DDBJ databases">
        <title>PHA producing bacteria isolated from mangrove.</title>
        <authorList>
            <person name="Zheng W."/>
            <person name="Yu S."/>
            <person name="Huang Y."/>
        </authorList>
    </citation>
    <scope>NUCLEOTIDE SEQUENCE</scope>
    <source>
        <strain evidence="2">GN22-4</strain>
    </source>
</reference>
<protein>
    <submittedName>
        <fullName evidence="2">Uncharacterized protein</fullName>
    </submittedName>
</protein>
<dbReference type="Proteomes" id="UP000664578">
    <property type="component" value="Unassembled WGS sequence"/>
</dbReference>
<evidence type="ECO:0000313" key="2">
    <source>
        <dbReference type="EMBL" id="MBN8250929.1"/>
    </source>
</evidence>
<evidence type="ECO:0000256" key="1">
    <source>
        <dbReference type="SAM" id="Phobius"/>
    </source>
</evidence>
<keyword evidence="1" id="KW-0472">Membrane</keyword>
<feature type="transmembrane region" description="Helical" evidence="1">
    <location>
        <begin position="148"/>
        <end position="165"/>
    </location>
</feature>
<dbReference type="AlphaFoldDB" id="A0A8I1MDW5"/>
<feature type="transmembrane region" description="Helical" evidence="1">
    <location>
        <begin position="6"/>
        <end position="25"/>
    </location>
</feature>
<name>A0A8I1MDW5_9BACI</name>
<keyword evidence="1" id="KW-0812">Transmembrane</keyword>
<evidence type="ECO:0000313" key="3">
    <source>
        <dbReference type="Proteomes" id="UP000664578"/>
    </source>
</evidence>
<organism evidence="2 3">
    <name type="scientific">Priestia flexa</name>
    <dbReference type="NCBI Taxonomy" id="86664"/>
    <lineage>
        <taxon>Bacteria</taxon>
        <taxon>Bacillati</taxon>
        <taxon>Bacillota</taxon>
        <taxon>Bacilli</taxon>
        <taxon>Bacillales</taxon>
        <taxon>Bacillaceae</taxon>
        <taxon>Priestia</taxon>
    </lineage>
</organism>
<dbReference type="EMBL" id="JAEMWV010000002">
    <property type="protein sequence ID" value="MBN8250929.1"/>
    <property type="molecule type" value="Genomic_DNA"/>
</dbReference>
<accession>A0A8I1MDW5</accession>
<keyword evidence="1" id="KW-1133">Transmembrane helix</keyword>
<proteinExistence type="predicted"/>
<feature type="transmembrane region" description="Helical" evidence="1">
    <location>
        <begin position="196"/>
        <end position="216"/>
    </location>
</feature>
<feature type="transmembrane region" description="Helical" evidence="1">
    <location>
        <begin position="101"/>
        <end position="119"/>
    </location>
</feature>
<sequence length="220" mass="24692">MIDTVLYFSFTALYIALLGWGLFLYRTRTSHSFTYFLLVVMLGLIYDNGLLAIGLFIGEGSTLETLNLWRFLGHAFFTPTLVLFALGIGRHAKLQWAKKNVTLYSFLLITITLIVYEITEIMHQTLQPVVEYGILRYTLVGAHSGPPIMVLIVTFILLLVSISLFRHTKWNVMLIGVVLMIAGSAIPLPIESGAVTNTFELIFMTALMMTMSKFLLKEAG</sequence>
<comment type="caution">
    <text evidence="2">The sequence shown here is derived from an EMBL/GenBank/DDBJ whole genome shotgun (WGS) entry which is preliminary data.</text>
</comment>